<keyword evidence="5 8" id="KW-0863">Zinc-finger</keyword>
<keyword evidence="4" id="KW-0677">Repeat</keyword>
<dbReference type="GO" id="GO:0006355">
    <property type="term" value="P:regulation of DNA-templated transcription"/>
    <property type="evidence" value="ECO:0007669"/>
    <property type="project" value="UniProtKB-ARBA"/>
</dbReference>
<keyword evidence="3" id="KW-0479">Metal-binding</keyword>
<dbReference type="InterPro" id="IPR010402">
    <property type="entry name" value="CCT_domain"/>
</dbReference>
<keyword evidence="6" id="KW-0862">Zinc</keyword>
<evidence type="ECO:0000256" key="2">
    <source>
        <dbReference type="ARBA" id="ARBA00010024"/>
    </source>
</evidence>
<dbReference type="Proteomes" id="UP001159364">
    <property type="component" value="Linkage Group LG05"/>
</dbReference>
<evidence type="ECO:0000256" key="9">
    <source>
        <dbReference type="PROSITE-ProRule" id="PRU00357"/>
    </source>
</evidence>
<protein>
    <submittedName>
        <fullName evidence="12">Uncharacterized protein</fullName>
    </submittedName>
</protein>
<feature type="domain" description="CCT" evidence="11">
    <location>
        <begin position="322"/>
        <end position="364"/>
    </location>
</feature>
<comment type="caution">
    <text evidence="12">The sequence shown here is derived from an EMBL/GenBank/DDBJ whole genome shotgun (WGS) entry which is preliminary data.</text>
</comment>
<evidence type="ECO:0000256" key="8">
    <source>
        <dbReference type="PROSITE-ProRule" id="PRU00024"/>
    </source>
</evidence>
<comment type="similarity">
    <text evidence="2">Belongs to the CONSTANS family.</text>
</comment>
<dbReference type="GO" id="GO:0005634">
    <property type="term" value="C:nucleus"/>
    <property type="evidence" value="ECO:0007669"/>
    <property type="project" value="UniProtKB-SubCell"/>
</dbReference>
<feature type="domain" description="B box-type" evidence="10">
    <location>
        <begin position="10"/>
        <end position="57"/>
    </location>
</feature>
<evidence type="ECO:0000256" key="1">
    <source>
        <dbReference type="ARBA" id="ARBA00004123"/>
    </source>
</evidence>
<accession>A0AAV8TAN3</accession>
<dbReference type="GO" id="GO:0008270">
    <property type="term" value="F:zinc ion binding"/>
    <property type="evidence" value="ECO:0007669"/>
    <property type="project" value="UniProtKB-KW"/>
</dbReference>
<dbReference type="Pfam" id="PF06203">
    <property type="entry name" value="CCT"/>
    <property type="match status" value="1"/>
</dbReference>
<dbReference type="PANTHER" id="PTHR31717:SF46">
    <property type="entry name" value="CCT MOTIF FAMILY PROTEIN-RELATED"/>
    <property type="match status" value="1"/>
</dbReference>
<dbReference type="EMBL" id="JAIWQS010000005">
    <property type="protein sequence ID" value="KAJ8763780.1"/>
    <property type="molecule type" value="Genomic_DNA"/>
</dbReference>
<reference evidence="12 13" key="1">
    <citation type="submission" date="2021-09" db="EMBL/GenBank/DDBJ databases">
        <title>Genomic insights and catalytic innovation underlie evolution of tropane alkaloids biosynthesis.</title>
        <authorList>
            <person name="Wang Y.-J."/>
            <person name="Tian T."/>
            <person name="Huang J.-P."/>
            <person name="Huang S.-X."/>
        </authorList>
    </citation>
    <scope>NUCLEOTIDE SEQUENCE [LARGE SCALE GENOMIC DNA]</scope>
    <source>
        <strain evidence="12">KIB-2018</strain>
        <tissue evidence="12">Leaf</tissue>
    </source>
</reference>
<gene>
    <name evidence="12" type="ORF">K2173_003562</name>
</gene>
<evidence type="ECO:0000256" key="6">
    <source>
        <dbReference type="ARBA" id="ARBA00022833"/>
    </source>
</evidence>
<evidence type="ECO:0000256" key="7">
    <source>
        <dbReference type="ARBA" id="ARBA00023242"/>
    </source>
</evidence>
<evidence type="ECO:0000256" key="5">
    <source>
        <dbReference type="ARBA" id="ARBA00022771"/>
    </source>
</evidence>
<comment type="subcellular location">
    <subcellularLocation>
        <location evidence="1 9">Nucleus</location>
    </subcellularLocation>
</comment>
<keyword evidence="13" id="KW-1185">Reference proteome</keyword>
<dbReference type="InterPro" id="IPR049808">
    <property type="entry name" value="CONSTANS-like_Bbox1"/>
</dbReference>
<evidence type="ECO:0000259" key="10">
    <source>
        <dbReference type="PROSITE" id="PS50119"/>
    </source>
</evidence>
<proteinExistence type="inferred from homology"/>
<evidence type="ECO:0000313" key="12">
    <source>
        <dbReference type="EMBL" id="KAJ8763780.1"/>
    </source>
</evidence>
<evidence type="ECO:0000256" key="3">
    <source>
        <dbReference type="ARBA" id="ARBA00022723"/>
    </source>
</evidence>
<dbReference type="InterPro" id="IPR000315">
    <property type="entry name" value="Znf_B-box"/>
</dbReference>
<sequence>MRLEEGHKERVEPVCEFCGVARAVVYCKSDLARLCLHCDGQVHSANSLSRKHPRSLLCDKCMSHPAVTRCFDDNLSICQGCDCSPNGCSSLGHRLKALNYYIGCPSMADFSKIWPSILEIPSPGDYDPGWETVSAIPTRENCLEDCLNQINNDALPGLVNSKLNDVEACSDFESWLSSPTVISPNQNYTLHNIEQALITEETNLSKICFAITHFTGGFGCSFLIICQIPFQLRHHQSIPFQSSPAVRPARVNIGCLTNCNKSINLGFPVGSGQLHSSISLSLSNITGESSATDYQDCGLSPVFLTGESPWESNLEASCPQARHKAKMRYNEKKKTRTFGKQIRYASRKARADTRKRVKGRFVKAGEAYDHDPLTTGNFCT</sequence>
<keyword evidence="7 9" id="KW-0539">Nucleus</keyword>
<evidence type="ECO:0000256" key="4">
    <source>
        <dbReference type="ARBA" id="ARBA00022737"/>
    </source>
</evidence>
<dbReference type="AlphaFoldDB" id="A0AAV8TAN3"/>
<dbReference type="SMART" id="SM00336">
    <property type="entry name" value="BBOX"/>
    <property type="match status" value="1"/>
</dbReference>
<dbReference type="CDD" id="cd19821">
    <property type="entry name" value="Bbox1_BBX-like"/>
    <property type="match status" value="1"/>
</dbReference>
<evidence type="ECO:0000313" key="13">
    <source>
        <dbReference type="Proteomes" id="UP001159364"/>
    </source>
</evidence>
<name>A0AAV8TAN3_9ROSI</name>
<dbReference type="PROSITE" id="PS50119">
    <property type="entry name" value="ZF_BBOX"/>
    <property type="match status" value="1"/>
</dbReference>
<evidence type="ECO:0000259" key="11">
    <source>
        <dbReference type="PROSITE" id="PS51017"/>
    </source>
</evidence>
<dbReference type="PANTHER" id="PTHR31717">
    <property type="entry name" value="ZINC FINGER PROTEIN CONSTANS-LIKE 10"/>
    <property type="match status" value="1"/>
</dbReference>
<dbReference type="PROSITE" id="PS51017">
    <property type="entry name" value="CCT"/>
    <property type="match status" value="1"/>
</dbReference>
<organism evidence="12 13">
    <name type="scientific">Erythroxylum novogranatense</name>
    <dbReference type="NCBI Taxonomy" id="1862640"/>
    <lineage>
        <taxon>Eukaryota</taxon>
        <taxon>Viridiplantae</taxon>
        <taxon>Streptophyta</taxon>
        <taxon>Embryophyta</taxon>
        <taxon>Tracheophyta</taxon>
        <taxon>Spermatophyta</taxon>
        <taxon>Magnoliopsida</taxon>
        <taxon>eudicotyledons</taxon>
        <taxon>Gunneridae</taxon>
        <taxon>Pentapetalae</taxon>
        <taxon>rosids</taxon>
        <taxon>fabids</taxon>
        <taxon>Malpighiales</taxon>
        <taxon>Erythroxylaceae</taxon>
        <taxon>Erythroxylum</taxon>
    </lineage>
</organism>